<proteinExistence type="inferred from homology"/>
<evidence type="ECO:0000313" key="7">
    <source>
        <dbReference type="EMBL" id="KAA9340674.1"/>
    </source>
</evidence>
<dbReference type="GO" id="GO:0005576">
    <property type="term" value="C:extracellular region"/>
    <property type="evidence" value="ECO:0007669"/>
    <property type="project" value="UniProtKB-ARBA"/>
</dbReference>
<keyword evidence="8" id="KW-1185">Reference proteome</keyword>
<dbReference type="EMBL" id="VTWT01000002">
    <property type="protein sequence ID" value="KAA9340674.1"/>
    <property type="molecule type" value="Genomic_DNA"/>
</dbReference>
<dbReference type="GO" id="GO:0006520">
    <property type="term" value="P:amino acid metabolic process"/>
    <property type="evidence" value="ECO:0007669"/>
    <property type="project" value="UniProtKB-ARBA"/>
</dbReference>
<dbReference type="GO" id="GO:0008233">
    <property type="term" value="F:peptidase activity"/>
    <property type="evidence" value="ECO:0007669"/>
    <property type="project" value="UniProtKB-KW"/>
</dbReference>
<dbReference type="InterPro" id="IPR002933">
    <property type="entry name" value="Peptidase_M20"/>
</dbReference>
<dbReference type="Pfam" id="PF01546">
    <property type="entry name" value="Peptidase_M20"/>
    <property type="match status" value="1"/>
</dbReference>
<dbReference type="AlphaFoldDB" id="A0A5N1J488"/>
<feature type="domain" description="Peptidase M20 dimerisation" evidence="6">
    <location>
        <begin position="236"/>
        <end position="379"/>
    </location>
</feature>
<dbReference type="SUPFAM" id="SSF55031">
    <property type="entry name" value="Bacterial exopeptidase dimerisation domain"/>
    <property type="match status" value="1"/>
</dbReference>
<evidence type="ECO:0000259" key="6">
    <source>
        <dbReference type="Pfam" id="PF07687"/>
    </source>
</evidence>
<dbReference type="RefSeq" id="WP_150902601.1">
    <property type="nucleotide sequence ID" value="NZ_VTWT01000002.1"/>
</dbReference>
<dbReference type="SUPFAM" id="SSF53187">
    <property type="entry name" value="Zn-dependent exopeptidases"/>
    <property type="match status" value="1"/>
</dbReference>
<organism evidence="7 8">
    <name type="scientific">Adhaeribacter soli</name>
    <dbReference type="NCBI Taxonomy" id="2607655"/>
    <lineage>
        <taxon>Bacteria</taxon>
        <taxon>Pseudomonadati</taxon>
        <taxon>Bacteroidota</taxon>
        <taxon>Cytophagia</taxon>
        <taxon>Cytophagales</taxon>
        <taxon>Hymenobacteraceae</taxon>
        <taxon>Adhaeribacter</taxon>
    </lineage>
</organism>
<comment type="similarity">
    <text evidence="1">Belongs to the peptidase M20A family.</text>
</comment>
<dbReference type="InterPro" id="IPR047177">
    <property type="entry name" value="Pept_M20A"/>
</dbReference>
<dbReference type="Gene3D" id="3.30.70.360">
    <property type="match status" value="1"/>
</dbReference>
<dbReference type="Gene3D" id="3.40.630.10">
    <property type="entry name" value="Zn peptidases"/>
    <property type="match status" value="1"/>
</dbReference>
<dbReference type="PANTHER" id="PTHR45962:SF1">
    <property type="entry name" value="N-FATTY-ACYL-AMINO ACID SYNTHASE_HYDROLASE PM20D1"/>
    <property type="match status" value="1"/>
</dbReference>
<dbReference type="GO" id="GO:0006508">
    <property type="term" value="P:proteolysis"/>
    <property type="evidence" value="ECO:0007669"/>
    <property type="project" value="UniProtKB-KW"/>
</dbReference>
<dbReference type="GO" id="GO:0046872">
    <property type="term" value="F:metal ion binding"/>
    <property type="evidence" value="ECO:0007669"/>
    <property type="project" value="UniProtKB-KW"/>
</dbReference>
<evidence type="ECO:0000256" key="2">
    <source>
        <dbReference type="ARBA" id="ARBA00022670"/>
    </source>
</evidence>
<name>A0A5N1J488_9BACT</name>
<evidence type="ECO:0000256" key="4">
    <source>
        <dbReference type="ARBA" id="ARBA00022801"/>
    </source>
</evidence>
<dbReference type="GO" id="GO:0043604">
    <property type="term" value="P:amide biosynthetic process"/>
    <property type="evidence" value="ECO:0007669"/>
    <property type="project" value="UniProtKB-ARBA"/>
</dbReference>
<reference evidence="7 8" key="1">
    <citation type="submission" date="2019-09" db="EMBL/GenBank/DDBJ databases">
        <title>Genome sequence of Adhaeribacter sp. M2.</title>
        <authorList>
            <person name="Srinivasan S."/>
        </authorList>
    </citation>
    <scope>NUCLEOTIDE SEQUENCE [LARGE SCALE GENOMIC DNA]</scope>
    <source>
        <strain evidence="7 8">M2</strain>
    </source>
</reference>
<dbReference type="GO" id="GO:0016810">
    <property type="term" value="F:hydrolase activity, acting on carbon-nitrogen (but not peptide) bonds"/>
    <property type="evidence" value="ECO:0007669"/>
    <property type="project" value="UniProtKB-ARBA"/>
</dbReference>
<dbReference type="Proteomes" id="UP000326570">
    <property type="component" value="Unassembled WGS sequence"/>
</dbReference>
<keyword evidence="5" id="KW-0862">Zinc</keyword>
<keyword evidence="4 7" id="KW-0378">Hydrolase</keyword>
<dbReference type="GO" id="GO:0006629">
    <property type="term" value="P:lipid metabolic process"/>
    <property type="evidence" value="ECO:0007669"/>
    <property type="project" value="UniProtKB-ARBA"/>
</dbReference>
<dbReference type="PANTHER" id="PTHR45962">
    <property type="entry name" value="N-FATTY-ACYL-AMINO ACID SYNTHASE/HYDROLASE PM20D1"/>
    <property type="match status" value="1"/>
</dbReference>
<dbReference type="FunFam" id="1.10.150.900:FF:000003">
    <property type="entry name" value="N-fatty-acyl-amino acid synthase/hydrolase PM20D1"/>
    <property type="match status" value="1"/>
</dbReference>
<comment type="caution">
    <text evidence="7">The sequence shown here is derived from an EMBL/GenBank/DDBJ whole genome shotgun (WGS) entry which is preliminary data.</text>
</comment>
<dbReference type="InterPro" id="IPR011650">
    <property type="entry name" value="Peptidase_M20_dimer"/>
</dbReference>
<evidence type="ECO:0000256" key="1">
    <source>
        <dbReference type="ARBA" id="ARBA00006247"/>
    </source>
</evidence>
<protein>
    <submittedName>
        <fullName evidence="7">M20/M25/M40 family metallo-hydrolase</fullName>
    </submittedName>
</protein>
<dbReference type="Gene3D" id="1.10.150.900">
    <property type="match status" value="1"/>
</dbReference>
<dbReference type="PIRSF" id="PIRSF036696">
    <property type="entry name" value="ACY-1"/>
    <property type="match status" value="1"/>
</dbReference>
<sequence>MKKLLLSLLVFLLLFIAFLVIRTVTFRSRQLQVAALPKVPVSDSAKFHLAEAIRIRTISPEDPAAFDSTAFYRFREFLRKTYPLSEQRLQPKTINKFSLLYKWEGSDAGLKPVILMGHLDVVPVAEESLKDWKAAPFGGEIKDGYIWGRGAIDDKMSVIGILEATEKLLEQGFQPKRTLYLAFGHDEEIGGRNGAQAIVKHLQTENVKAEFVLDEGYAITQKLVPGLDTDVALIGIAEKGFASLELTATVEGGHSSMPKNETAIDVISQALVTLRKHPFKPTITPPVQEFIKTLGPEMPAFQKFAFANAWLLEPLILKTYQKTPSGNALVSTTMAPTIFRSGLKENVIPAEATAVINFRLLPGTRINSIVSEVKRVIKDDRIRIKLKPFSSEPSPVSGIETAGYNLLTQTIKQTFPNTLTSPSLVLAATDSRFYYALSPNVYRFLPYKINKENINAFHGVNERIAVEEFEDAVRFYERLVRNVD</sequence>
<dbReference type="InterPro" id="IPR036264">
    <property type="entry name" value="Bact_exopeptidase_dim_dom"/>
</dbReference>
<evidence type="ECO:0000313" key="8">
    <source>
        <dbReference type="Proteomes" id="UP000326570"/>
    </source>
</evidence>
<keyword evidence="3" id="KW-0479">Metal-binding</keyword>
<dbReference type="FunFam" id="3.40.630.10:FF:000027">
    <property type="entry name" value="N-fatty-acyl-amino acid synthase/hydrolase PM20D1"/>
    <property type="match status" value="1"/>
</dbReference>
<gene>
    <name evidence="7" type="ORF">F0P94_04400</name>
</gene>
<accession>A0A5N1J488</accession>
<evidence type="ECO:0000256" key="3">
    <source>
        <dbReference type="ARBA" id="ARBA00022723"/>
    </source>
</evidence>
<dbReference type="Pfam" id="PF07687">
    <property type="entry name" value="M20_dimer"/>
    <property type="match status" value="1"/>
</dbReference>
<evidence type="ECO:0000256" key="5">
    <source>
        <dbReference type="ARBA" id="ARBA00022833"/>
    </source>
</evidence>
<keyword evidence="2" id="KW-0645">Protease</keyword>
<dbReference type="CDD" id="cd05674">
    <property type="entry name" value="M20_yscS"/>
    <property type="match status" value="1"/>
</dbReference>